<keyword evidence="1" id="KW-1133">Transmembrane helix</keyword>
<feature type="chain" id="PRO_5001537927" description="Rifin" evidence="2">
    <location>
        <begin position="23"/>
        <end position="346"/>
    </location>
</feature>
<feature type="transmembrane region" description="Helical" evidence="1">
    <location>
        <begin position="304"/>
        <end position="326"/>
    </location>
</feature>
<evidence type="ECO:0000313" key="4">
    <source>
        <dbReference type="Proteomes" id="UP000030694"/>
    </source>
</evidence>
<organism evidence="3 4">
    <name type="scientific">Plasmodium falciparum (isolate Camp / Malaysia)</name>
    <dbReference type="NCBI Taxonomy" id="5835"/>
    <lineage>
        <taxon>Eukaryota</taxon>
        <taxon>Sar</taxon>
        <taxon>Alveolata</taxon>
        <taxon>Apicomplexa</taxon>
        <taxon>Aconoidasida</taxon>
        <taxon>Haemosporida</taxon>
        <taxon>Plasmodiidae</taxon>
        <taxon>Plasmodium</taxon>
        <taxon>Plasmodium (Laverania)</taxon>
    </lineage>
</organism>
<dbReference type="SUPFAM" id="SSF47473">
    <property type="entry name" value="EF-hand"/>
    <property type="match status" value="1"/>
</dbReference>
<reference evidence="3 4" key="2">
    <citation type="submission" date="2013-02" db="EMBL/GenBank/DDBJ databases">
        <title>The Genome Sequence of Plasmodium falciparum CAMP/Malaysia.</title>
        <authorList>
            <consortium name="The Broad Institute Genome Sequencing Platform"/>
            <consortium name="The Broad Institute Genome Sequencing Center for Infectious Disease"/>
            <person name="Neafsey D."/>
            <person name="Cheeseman I."/>
            <person name="Volkman S."/>
            <person name="Adams J."/>
            <person name="Walker B."/>
            <person name="Young S.K."/>
            <person name="Zeng Q."/>
            <person name="Gargeya S."/>
            <person name="Fitzgerald M."/>
            <person name="Haas B."/>
            <person name="Abouelleil A."/>
            <person name="Alvarado L."/>
            <person name="Arachchi H.M."/>
            <person name="Berlin A.M."/>
            <person name="Chapman S.B."/>
            <person name="Dewar J."/>
            <person name="Goldberg J."/>
            <person name="Griggs A."/>
            <person name="Gujja S."/>
            <person name="Hansen M."/>
            <person name="Howarth C."/>
            <person name="Imamovic A."/>
            <person name="Larimer J."/>
            <person name="McCowan C."/>
            <person name="Murphy C."/>
            <person name="Neiman D."/>
            <person name="Pearson M."/>
            <person name="Priest M."/>
            <person name="Roberts A."/>
            <person name="Saif S."/>
            <person name="Shea T."/>
            <person name="Sisk P."/>
            <person name="Sykes S."/>
            <person name="Wortman J."/>
            <person name="Nusbaum C."/>
            <person name="Birren B."/>
        </authorList>
    </citation>
    <scope>NUCLEOTIDE SEQUENCE [LARGE SCALE GENOMIC DNA]</scope>
    <source>
        <strain evidence="3 4">CAMP/Malaysia</strain>
    </source>
</reference>
<keyword evidence="1" id="KW-0472">Membrane</keyword>
<sequence>MMFHYFNILLCSLPLNILLTPSYEINMKSHNRSTLHTLNAKPIKIYRSLCECDLYTSTYDNDPEMKEVMQQFDDRAAQRFKEYEEMLQYKRKQCKEQCDKDIQKIILKDKIEKELTENFSSLQTDISTNDIPTCICEKSVADKVEKTCLKCGGILGGGIAPGWSLVSGLGYMAWTQYITAKVFEEGIKKGLEVGLVKVTEIVTQMIRNANNVPSIDILQKITTGNFSDGVSLYGIFKTIDSTISAELETQGYFEFSLSVQTIAQNPTRLKLFSQKVADVTNAVADGEATVLTEAAPVTSGLNTAIIASIVAIVVIVLVMVIIYLILRYRRKKKIHKKLQYIKLLQQ</sequence>
<evidence type="ECO:0008006" key="5">
    <source>
        <dbReference type="Google" id="ProtNLM"/>
    </source>
</evidence>
<feature type="signal peptide" evidence="2">
    <location>
        <begin position="1"/>
        <end position="22"/>
    </location>
</feature>
<gene>
    <name evidence="3" type="ORF">PFMC_01722</name>
</gene>
<dbReference type="AlphaFoldDB" id="A0A024XBC4"/>
<dbReference type="EMBL" id="KI927502">
    <property type="protein sequence ID" value="ETW62375.1"/>
    <property type="molecule type" value="Genomic_DNA"/>
</dbReference>
<dbReference type="Proteomes" id="UP000030694">
    <property type="component" value="Unassembled WGS sequence"/>
</dbReference>
<evidence type="ECO:0000256" key="2">
    <source>
        <dbReference type="SAM" id="SignalP"/>
    </source>
</evidence>
<dbReference type="OMA" id="EIVTQMI"/>
<name>A0A024XBC4_PLAFC</name>
<accession>A0A024XBC4</accession>
<dbReference type="NCBIfam" id="TIGR01477">
    <property type="entry name" value="RIFIN"/>
    <property type="match status" value="1"/>
</dbReference>
<protein>
    <recommendedName>
        <fullName evidence="5">Rifin</fullName>
    </recommendedName>
</protein>
<keyword evidence="1" id="KW-0812">Transmembrane</keyword>
<evidence type="ECO:0000256" key="1">
    <source>
        <dbReference type="SAM" id="Phobius"/>
    </source>
</evidence>
<proteinExistence type="predicted"/>
<dbReference type="InterPro" id="IPR011992">
    <property type="entry name" value="EF-hand-dom_pair"/>
</dbReference>
<dbReference type="Pfam" id="PF02009">
    <property type="entry name" value="RIFIN"/>
    <property type="match status" value="1"/>
</dbReference>
<keyword evidence="2" id="KW-0732">Signal</keyword>
<reference evidence="3 4" key="1">
    <citation type="submission" date="2013-02" db="EMBL/GenBank/DDBJ databases">
        <title>The Genome Annotation of Plasmodium falciparum CAMP/Malaysia.</title>
        <authorList>
            <consortium name="The Broad Institute Genome Sequencing Platform"/>
            <consortium name="The Broad Institute Genome Sequencing Center for Infectious Disease"/>
            <person name="Neafsey D."/>
            <person name="Hoffman S."/>
            <person name="Volkman S."/>
            <person name="Rosenthal P."/>
            <person name="Walker B."/>
            <person name="Young S.K."/>
            <person name="Zeng Q."/>
            <person name="Gargeya S."/>
            <person name="Fitzgerald M."/>
            <person name="Haas B."/>
            <person name="Abouelleil A."/>
            <person name="Allen A.W."/>
            <person name="Alvarado L."/>
            <person name="Arachchi H.M."/>
            <person name="Berlin A.M."/>
            <person name="Chapman S.B."/>
            <person name="Gainer-Dewar J."/>
            <person name="Goldberg J."/>
            <person name="Griggs A."/>
            <person name="Gujja S."/>
            <person name="Hansen M."/>
            <person name="Howarth C."/>
            <person name="Imamovic A."/>
            <person name="Ireland A."/>
            <person name="Larimer J."/>
            <person name="McCowan C."/>
            <person name="Murphy C."/>
            <person name="Pearson M."/>
            <person name="Poon T.W."/>
            <person name="Priest M."/>
            <person name="Roberts A."/>
            <person name="Saif S."/>
            <person name="Shea T."/>
            <person name="Sisk P."/>
            <person name="Sykes S."/>
            <person name="Wortman J."/>
            <person name="Nusbaum C."/>
            <person name="Birren B."/>
        </authorList>
    </citation>
    <scope>NUCLEOTIDE SEQUENCE [LARGE SCALE GENOMIC DNA]</scope>
    <source>
        <strain evidence="3 4">CAMP/Malaysia</strain>
    </source>
</reference>
<evidence type="ECO:0000313" key="3">
    <source>
        <dbReference type="EMBL" id="ETW62375.1"/>
    </source>
</evidence>
<dbReference type="InterPro" id="IPR006373">
    <property type="entry name" value="VSA_Rifin"/>
</dbReference>